<gene>
    <name evidence="2" type="ORF">An04g05030</name>
</gene>
<reference evidence="2" key="2">
    <citation type="submission" date="2025-08" db="UniProtKB">
        <authorList>
            <consortium name="RefSeq"/>
        </authorList>
    </citation>
    <scope>IDENTIFICATION</scope>
</reference>
<feature type="compositionally biased region" description="Polar residues" evidence="1">
    <location>
        <begin position="28"/>
        <end position="50"/>
    </location>
</feature>
<evidence type="ECO:0000313" key="2">
    <source>
        <dbReference type="RefSeq" id="XP_059600572.1"/>
    </source>
</evidence>
<sequence>MITVRPFTKSINGGEKREGNRRKEKSIESQLGQKTMSHQPADQAAQIGNYQQGIPAMQQPKVWLFPSGPVGIMLKLAQSSSYPQGSRSLYSGHDTFTRCYWTYFWLSFLGKNEAYAPNATVFSVALRCGYSTDSIAG</sequence>
<feature type="region of interest" description="Disordered" evidence="1">
    <location>
        <begin position="1"/>
        <end position="50"/>
    </location>
</feature>
<name>A0AAJ8BNR5_ASPNG</name>
<reference evidence="2" key="1">
    <citation type="submission" date="2025-02" db="EMBL/GenBank/DDBJ databases">
        <authorList>
            <consortium name="NCBI Genome Project"/>
        </authorList>
    </citation>
    <scope>NUCLEOTIDE SEQUENCE</scope>
</reference>
<organism evidence="2">
    <name type="scientific">Aspergillus niger</name>
    <dbReference type="NCBI Taxonomy" id="5061"/>
    <lineage>
        <taxon>Eukaryota</taxon>
        <taxon>Fungi</taxon>
        <taxon>Dikarya</taxon>
        <taxon>Ascomycota</taxon>
        <taxon>Pezizomycotina</taxon>
        <taxon>Eurotiomycetes</taxon>
        <taxon>Eurotiomycetidae</taxon>
        <taxon>Eurotiales</taxon>
        <taxon>Aspergillaceae</taxon>
        <taxon>Aspergillus</taxon>
        <taxon>Aspergillus subgen. Circumdati</taxon>
    </lineage>
</organism>
<protein>
    <submittedName>
        <fullName evidence="2">Uncharacterized protein</fullName>
    </submittedName>
</protein>
<dbReference type="VEuPathDB" id="FungiDB:An04g05030"/>
<dbReference type="AlphaFoldDB" id="A0AAJ8BNR5"/>
<accession>A0AAJ8BNR5</accession>
<dbReference type="RefSeq" id="XP_059600572.1">
    <property type="nucleotide sequence ID" value="XM_059747511.1"/>
</dbReference>
<proteinExistence type="predicted"/>
<evidence type="ECO:0000256" key="1">
    <source>
        <dbReference type="SAM" id="MobiDB-lite"/>
    </source>
</evidence>
<dbReference type="KEGG" id="ang:An04g05030"/>
<dbReference type="GeneID" id="84590903"/>